<dbReference type="Gene3D" id="1.50.10.100">
    <property type="entry name" value="Chondroitin AC/alginate lyase"/>
    <property type="match status" value="1"/>
</dbReference>
<evidence type="ECO:0000256" key="3">
    <source>
        <dbReference type="ARBA" id="ARBA00023239"/>
    </source>
</evidence>
<proteinExistence type="predicted"/>
<dbReference type="InterPro" id="IPR006311">
    <property type="entry name" value="TAT_signal"/>
</dbReference>
<feature type="domain" description="LamG-like jellyroll fold" evidence="4">
    <location>
        <begin position="607"/>
        <end position="741"/>
    </location>
</feature>
<evidence type="ECO:0000313" key="6">
    <source>
        <dbReference type="Proteomes" id="UP001620409"/>
    </source>
</evidence>
<accession>A0ABW8IFK3</accession>
<evidence type="ECO:0000313" key="5">
    <source>
        <dbReference type="EMBL" id="MFK2853106.1"/>
    </source>
</evidence>
<gene>
    <name evidence="5" type="ORF">ISP18_00675</name>
</gene>
<organism evidence="5 6">
    <name type="scientific">Dyella humi</name>
    <dbReference type="NCBI Taxonomy" id="1770547"/>
    <lineage>
        <taxon>Bacteria</taxon>
        <taxon>Pseudomonadati</taxon>
        <taxon>Pseudomonadota</taxon>
        <taxon>Gammaproteobacteria</taxon>
        <taxon>Lysobacterales</taxon>
        <taxon>Rhodanobacteraceae</taxon>
        <taxon>Dyella</taxon>
    </lineage>
</organism>
<dbReference type="RefSeq" id="WP_380016000.1">
    <property type="nucleotide sequence ID" value="NZ_JADIKI010000020.1"/>
</dbReference>
<dbReference type="EMBL" id="JADIKI010000020">
    <property type="protein sequence ID" value="MFK2853106.1"/>
    <property type="molecule type" value="Genomic_DNA"/>
</dbReference>
<evidence type="ECO:0000256" key="2">
    <source>
        <dbReference type="ARBA" id="ARBA00023157"/>
    </source>
</evidence>
<dbReference type="SMART" id="SM00560">
    <property type="entry name" value="LamGL"/>
    <property type="match status" value="1"/>
</dbReference>
<protein>
    <submittedName>
        <fullName evidence="5">Alginate lyase family protein</fullName>
    </submittedName>
</protein>
<keyword evidence="1" id="KW-0732">Signal</keyword>
<dbReference type="InterPro" id="IPR013783">
    <property type="entry name" value="Ig-like_fold"/>
</dbReference>
<dbReference type="InterPro" id="IPR008397">
    <property type="entry name" value="Alginate_lyase_dom"/>
</dbReference>
<dbReference type="SUPFAM" id="SSF48230">
    <property type="entry name" value="Chondroitin AC/alginate lyase"/>
    <property type="match status" value="1"/>
</dbReference>
<dbReference type="InterPro" id="IPR006558">
    <property type="entry name" value="LamG-like"/>
</dbReference>
<evidence type="ECO:0000259" key="4">
    <source>
        <dbReference type="SMART" id="SM00560"/>
    </source>
</evidence>
<comment type="caution">
    <text evidence="5">The sequence shown here is derived from an EMBL/GenBank/DDBJ whole genome shotgun (WGS) entry which is preliminary data.</text>
</comment>
<keyword evidence="3 5" id="KW-0456">Lyase</keyword>
<sequence length="748" mass="80899">MKQINDPMLDLQADAEARSNIEDGSRRRFITGLGAGALLLGLGIGESKAGSLPAFSSGPAGSPLSTNRFTHPGLLVNEDDFTRIRNKIRSGEQPWTNWWKTLCSASATDLHGKPNPQVAVYRYTNAGAMHWDIQRAYCCALRWKISGDEAYAKLAVDTLDAWSAALKAIGTIPPGSTMHEDWTGFLLAGIQGHQWANAAEIMRTYPGWTRQGVARFQSMLRTVFASMASGWLQGVATRNNGEPWAAFANWDLAALAGTLAIGVFCDDLDLYKQAIDYYTSNNRGDIGKVFGNGASIHTVYFMHPGFMGQWQESGRDQGHATLGMSMCGVLCEMAWKQGDDLYSLFNNRFLAGAEYVAKSNLLDQHGKPYVLPFAPQWSSQGTFTADNNQSYQNMRACWETIYNHYVNRMGLDAPNVSKMVLKSEPNYWSGNGDDMVFPTLTNRLDNYVGQLRAPFGVSAVCTGGKVVLSWWGGKGTASYLVKRSNSANGPFAVIGSVASGEVRTFSDTPSHGVWFYQIQASNSASAASHPIRVAFPGELRCSINLADGGGNSAVGWVTPSNGEWIPSNGTLMSGASWGTGRTSGSAVAFDGKESYVELPASLLTDLGDFTVAMWAYANSLHWDSCLLFIGQDGGAYMRLAPQSGSGHVRFAICAASYHDEQAVEASVPLAVGRWTHIAVTLSGNTGKIYLDGKLAGVTDSILLSPHQLGDQIRMLGRDTNHPAFNGRIQDFCLYSMALSDAEIAALAK</sequence>
<dbReference type="Pfam" id="PF13385">
    <property type="entry name" value="Laminin_G_3"/>
    <property type="match status" value="1"/>
</dbReference>
<keyword evidence="2" id="KW-1015">Disulfide bond</keyword>
<dbReference type="Pfam" id="PF05426">
    <property type="entry name" value="Alginate_lyase"/>
    <property type="match status" value="1"/>
</dbReference>
<dbReference type="Gene3D" id="2.60.40.10">
    <property type="entry name" value="Immunoglobulins"/>
    <property type="match status" value="1"/>
</dbReference>
<dbReference type="InterPro" id="IPR008929">
    <property type="entry name" value="Chondroitin_lyas"/>
</dbReference>
<dbReference type="Gene3D" id="2.60.120.200">
    <property type="match status" value="1"/>
</dbReference>
<reference evidence="5 6" key="1">
    <citation type="submission" date="2020-10" db="EMBL/GenBank/DDBJ databases">
        <title>Phylogeny of dyella-like bacteria.</title>
        <authorList>
            <person name="Fu J."/>
        </authorList>
    </citation>
    <scope>NUCLEOTIDE SEQUENCE [LARGE SCALE GENOMIC DNA]</scope>
    <source>
        <strain evidence="5 6">DHG40</strain>
    </source>
</reference>
<keyword evidence="6" id="KW-1185">Reference proteome</keyword>
<dbReference type="PROSITE" id="PS51318">
    <property type="entry name" value="TAT"/>
    <property type="match status" value="1"/>
</dbReference>
<dbReference type="SUPFAM" id="SSF49899">
    <property type="entry name" value="Concanavalin A-like lectins/glucanases"/>
    <property type="match status" value="1"/>
</dbReference>
<dbReference type="GO" id="GO:0016829">
    <property type="term" value="F:lyase activity"/>
    <property type="evidence" value="ECO:0007669"/>
    <property type="project" value="UniProtKB-KW"/>
</dbReference>
<dbReference type="InterPro" id="IPR013320">
    <property type="entry name" value="ConA-like_dom_sf"/>
</dbReference>
<dbReference type="Proteomes" id="UP001620409">
    <property type="component" value="Unassembled WGS sequence"/>
</dbReference>
<evidence type="ECO:0000256" key="1">
    <source>
        <dbReference type="ARBA" id="ARBA00022729"/>
    </source>
</evidence>
<name>A0ABW8IFK3_9GAMM</name>